<reference evidence="4" key="1">
    <citation type="submission" date="2014-03" db="EMBL/GenBank/DDBJ databases">
        <title>The Genome Sequence of Puccinia striiformis f. sp. tritici PST-78.</title>
        <authorList>
            <consortium name="The Broad Institute Genome Sequencing Platform"/>
            <person name="Cuomo C."/>
            <person name="Hulbert S."/>
            <person name="Chen X."/>
            <person name="Walker B."/>
            <person name="Young S.K."/>
            <person name="Zeng Q."/>
            <person name="Gargeya S."/>
            <person name="Fitzgerald M."/>
            <person name="Haas B."/>
            <person name="Abouelleil A."/>
            <person name="Alvarado L."/>
            <person name="Arachchi H.M."/>
            <person name="Berlin A.M."/>
            <person name="Chapman S.B."/>
            <person name="Goldberg J."/>
            <person name="Griggs A."/>
            <person name="Gujja S."/>
            <person name="Hansen M."/>
            <person name="Howarth C."/>
            <person name="Imamovic A."/>
            <person name="Larimer J."/>
            <person name="McCowan C."/>
            <person name="Montmayeur A."/>
            <person name="Murphy C."/>
            <person name="Neiman D."/>
            <person name="Pearson M."/>
            <person name="Priest M."/>
            <person name="Roberts A."/>
            <person name="Saif S."/>
            <person name="Shea T."/>
            <person name="Sisk P."/>
            <person name="Sykes S."/>
            <person name="Wortman J."/>
            <person name="Nusbaum C."/>
            <person name="Birren B."/>
        </authorList>
    </citation>
    <scope>NUCLEOTIDE SEQUENCE [LARGE SCALE GENOMIC DNA]</scope>
    <source>
        <strain evidence="4">race PST-78</strain>
    </source>
</reference>
<dbReference type="PANTHER" id="PTHR46929">
    <property type="entry name" value="EXPRESSED PROTEIN"/>
    <property type="match status" value="1"/>
</dbReference>
<feature type="region of interest" description="Disordered" evidence="1">
    <location>
        <begin position="63"/>
        <end position="107"/>
    </location>
</feature>
<name>A0A0L0UQ85_9BASI</name>
<feature type="region of interest" description="Disordered" evidence="1">
    <location>
        <begin position="278"/>
        <end position="304"/>
    </location>
</feature>
<proteinExistence type="predicted"/>
<dbReference type="PANTHER" id="PTHR46929:SF3">
    <property type="entry name" value="MYB_SANT-LIKE DOMAIN-CONTAINING PROTEIN"/>
    <property type="match status" value="1"/>
</dbReference>
<feature type="compositionally biased region" description="Low complexity" evidence="1">
    <location>
        <begin position="16"/>
        <end position="35"/>
    </location>
</feature>
<dbReference type="Pfam" id="PF12776">
    <property type="entry name" value="Myb_DNA-bind_3"/>
    <property type="match status" value="1"/>
</dbReference>
<dbReference type="AlphaFoldDB" id="A0A0L0UQ85"/>
<keyword evidence="4" id="KW-1185">Reference proteome</keyword>
<dbReference type="InterPro" id="IPR024752">
    <property type="entry name" value="Myb/SANT-like_dom"/>
</dbReference>
<sequence length="411" mass="44092">MPPKVTARSRAPRLNSSQGTAAPTTGSGPASTSSQLTIASGTPINTSIASSIVAQDLALTQTTEMNSQSTHTTASSQSVPDTQESSTSTTQDSSTSTTAHSQMSTREKKLTCAWTDADDQKMINTLKDEKLNNAGTFNGFKTPSWVEVALALKGSEKVNGSKAKDSGACKSHWGALKRTFASFKAVNSMSGAGWDETAKMVTLPPSVWAELKKNTSKTGRALSRWETRAFSLYHDLMFLIGPDTANGDLMETTADYEEETQRDVGNDVLDNLGIDIGDDDAEDDENLASVPVKSTATPAKRKRGSALSPDVILSELKSMSSSLAESMRAPIPPLVFAPSAPPPSVRMQAIKMVQQEDGLTDDQLFEAIDFLGIDTNAEVYISLSEVIRPNWLKKKLDGMNPSQSSQRSRND</sequence>
<organism evidence="3 4">
    <name type="scientific">Puccinia striiformis f. sp. tritici PST-78</name>
    <dbReference type="NCBI Taxonomy" id="1165861"/>
    <lineage>
        <taxon>Eukaryota</taxon>
        <taxon>Fungi</taxon>
        <taxon>Dikarya</taxon>
        <taxon>Basidiomycota</taxon>
        <taxon>Pucciniomycotina</taxon>
        <taxon>Pucciniomycetes</taxon>
        <taxon>Pucciniales</taxon>
        <taxon>Pucciniaceae</taxon>
        <taxon>Puccinia</taxon>
    </lineage>
</organism>
<feature type="compositionally biased region" description="Low complexity" evidence="1">
    <location>
        <begin position="67"/>
        <end position="102"/>
    </location>
</feature>
<dbReference type="EMBL" id="AJIL01000428">
    <property type="protein sequence ID" value="KNE89247.1"/>
    <property type="molecule type" value="Genomic_DNA"/>
</dbReference>
<protein>
    <recommendedName>
        <fullName evidence="2">Myb/SANT-like domain-containing protein</fullName>
    </recommendedName>
</protein>
<evidence type="ECO:0000256" key="1">
    <source>
        <dbReference type="SAM" id="MobiDB-lite"/>
    </source>
</evidence>
<gene>
    <name evidence="3" type="ORF">PSTG_17296</name>
</gene>
<evidence type="ECO:0000313" key="4">
    <source>
        <dbReference type="Proteomes" id="UP000054564"/>
    </source>
</evidence>
<evidence type="ECO:0000259" key="2">
    <source>
        <dbReference type="Pfam" id="PF12776"/>
    </source>
</evidence>
<accession>A0A0L0UQ85</accession>
<evidence type="ECO:0000313" key="3">
    <source>
        <dbReference type="EMBL" id="KNE89247.1"/>
    </source>
</evidence>
<dbReference type="Proteomes" id="UP000054564">
    <property type="component" value="Unassembled WGS sequence"/>
</dbReference>
<feature type="region of interest" description="Disordered" evidence="1">
    <location>
        <begin position="1"/>
        <end position="38"/>
    </location>
</feature>
<comment type="caution">
    <text evidence="3">The sequence shown here is derived from an EMBL/GenBank/DDBJ whole genome shotgun (WGS) entry which is preliminary data.</text>
</comment>
<dbReference type="OrthoDB" id="2506532at2759"/>
<feature type="domain" description="Myb/SANT-like" evidence="2">
    <location>
        <begin position="114"/>
        <end position="210"/>
    </location>
</feature>